<dbReference type="Pfam" id="PF00881">
    <property type="entry name" value="Nitroreductase"/>
    <property type="match status" value="1"/>
</dbReference>
<accession>A0ABW1VTB6</accession>
<dbReference type="SUPFAM" id="SSF55469">
    <property type="entry name" value="FMN-dependent nitroreductase-like"/>
    <property type="match status" value="1"/>
</dbReference>
<reference evidence="3" key="1">
    <citation type="journal article" date="2019" name="Int. J. Syst. Evol. Microbiol.">
        <title>The Global Catalogue of Microorganisms (GCM) 10K type strain sequencing project: providing services to taxonomists for standard genome sequencing and annotation.</title>
        <authorList>
            <consortium name="The Broad Institute Genomics Platform"/>
            <consortium name="The Broad Institute Genome Sequencing Center for Infectious Disease"/>
            <person name="Wu L."/>
            <person name="Ma J."/>
        </authorList>
    </citation>
    <scope>NUCLEOTIDE SEQUENCE [LARGE SCALE GENOMIC DNA]</scope>
    <source>
        <strain evidence="3">CGMCC 4.1530</strain>
    </source>
</reference>
<dbReference type="RefSeq" id="WP_212710694.1">
    <property type="nucleotide sequence ID" value="NZ_BAAAFW010000055.1"/>
</dbReference>
<dbReference type="EMBL" id="JBHSUC010000019">
    <property type="protein sequence ID" value="MFC6363091.1"/>
    <property type="molecule type" value="Genomic_DNA"/>
</dbReference>
<dbReference type="InterPro" id="IPR000415">
    <property type="entry name" value="Nitroreductase-like"/>
</dbReference>
<evidence type="ECO:0000313" key="2">
    <source>
        <dbReference type="EMBL" id="MFC6363091.1"/>
    </source>
</evidence>
<dbReference type="InterPro" id="IPR033877">
    <property type="entry name" value="Frm2/Hbn1"/>
</dbReference>
<keyword evidence="3" id="KW-1185">Reference proteome</keyword>
<proteinExistence type="predicted"/>
<protein>
    <submittedName>
        <fullName evidence="2">Nitroreductase family protein</fullName>
    </submittedName>
</protein>
<gene>
    <name evidence="2" type="ORF">ACFP73_13505</name>
</gene>
<sequence>MSQGFNALAEKRRTIYALGPALPLAEDDVIALIQTAIRNSPSAFNSQSSRALILLGEQHKHFWSLTKEQLRKRVPADAFAATDKKIDSFAAAAGSVLFFEDQQVVSELQQQFAAYADNFPVWSEQSSGIAQYAVWLALAEKGIGANLQHYNPLVDDDVRQTWNIPASWTLRAQMNFGSVEAPAGEKGYIDDKQRFIVAR</sequence>
<dbReference type="Gene3D" id="3.40.109.10">
    <property type="entry name" value="NADH Oxidase"/>
    <property type="match status" value="1"/>
</dbReference>
<evidence type="ECO:0000313" key="3">
    <source>
        <dbReference type="Proteomes" id="UP001596215"/>
    </source>
</evidence>
<feature type="domain" description="Nitroreductase" evidence="1">
    <location>
        <begin position="10"/>
        <end position="177"/>
    </location>
</feature>
<name>A0ABW1VTB6_9GAMM</name>
<dbReference type="Proteomes" id="UP001596215">
    <property type="component" value="Unassembled WGS sequence"/>
</dbReference>
<dbReference type="InterPro" id="IPR029479">
    <property type="entry name" value="Nitroreductase"/>
</dbReference>
<comment type="caution">
    <text evidence="2">The sequence shown here is derived from an EMBL/GenBank/DDBJ whole genome shotgun (WGS) entry which is preliminary data.</text>
</comment>
<evidence type="ECO:0000259" key="1">
    <source>
        <dbReference type="Pfam" id="PF00881"/>
    </source>
</evidence>
<dbReference type="CDD" id="cd02140">
    <property type="entry name" value="Frm2-like"/>
    <property type="match status" value="1"/>
</dbReference>
<organism evidence="2 3">
    <name type="scientific">Tatumella punctata</name>
    <dbReference type="NCBI Taxonomy" id="399969"/>
    <lineage>
        <taxon>Bacteria</taxon>
        <taxon>Pseudomonadati</taxon>
        <taxon>Pseudomonadota</taxon>
        <taxon>Gammaproteobacteria</taxon>
        <taxon>Enterobacterales</taxon>
        <taxon>Erwiniaceae</taxon>
        <taxon>Tatumella</taxon>
    </lineage>
</organism>
<dbReference type="PANTHER" id="PTHR43035:SF1">
    <property type="entry name" value="FATTY ACID REPRESSION MUTANT PROTEIN 2-RELATED"/>
    <property type="match status" value="1"/>
</dbReference>
<dbReference type="PANTHER" id="PTHR43035">
    <property type="entry name" value="FATTY ACID REPRESSION MUTANT PROTEIN 2-RELATED"/>
    <property type="match status" value="1"/>
</dbReference>